<evidence type="ECO:0000313" key="1">
    <source>
        <dbReference type="EMBL" id="MBB4986723.1"/>
    </source>
</evidence>
<sequence>MTGTIPTGTEGSCGCCSGTSARTPGTLGNRPGLTEIAYRSGVHGDFRSSMVTALSDARRPRLSRLLTRDPGDPTIALIDAWAVVCDVLTFYNERLAHESYLRTATERVSLQELGRLVAYRLSPGVAAETHLAFSLEKPPQAGQPTGLPPDPGLLPPAPPTAVELPSGIRVQSVPGPGELPQLFETVEELPARAEWNALPVVPTKPHLPVKGRVDAWFDGDVLPVRVGDAVLFASDDLAHDKWDVRLVTDVEPDPPHRRTYVRWDRGLGSDAPYNEPATRPDAFVLRRRLRVFGHNAPVWAAMNKEFRHGYVIAHGGQEEDKEWPGFAAVTESSASGELLTVVDLDGSQPDVVTGSWVVLSQEHVDQETAFYRELYRVVDRTEFSRSEFAVSGTVTRLTLKGEQPPSDRKRADGPVFRTPRDVTVLAVSEPLTVVEAPDTAPVTARTLLVEGDATAMLPGRRLVLSGRLDGGTKAPTAEVVVLDSVRAQGSRTLVTLTAPPLHAYERATAALFGNVVKATQGETVHQVLGDGDARRPFQTMPLLHGPLTHVRADTPQGFASTLSVRADEVAWRELPTLYGAEPGDRVFTTRDEPDGTVVVAFGDGVRGARLPSGSHNVRATYRKGTGLAGNLPADRLSQLMDRPLGVKAATNPVVADGGVDPEDEAHARASVPLATRTLGRAVSLRDYADFALAFAGITLARADVLRLRTGRTIVVSVCGPGGAAAPDVTVAHLTAALRRYGDPLTRVEVLPARQARFHLGLKVRVDPAREPKTVLAAVETALRAAYAPLARGLATPVHRSQVVAVAAAVPGVVAVDLDALYRDHLGLESRLLAAEASVDTRGRAVAAELLALSEAPFDRLQEMP</sequence>
<keyword evidence="2" id="KW-1185">Reference proteome</keyword>
<dbReference type="EMBL" id="JACHJY010000014">
    <property type="protein sequence ID" value="MBB4986723.1"/>
    <property type="molecule type" value="Genomic_DNA"/>
</dbReference>
<name>A0A7W7U7X3_9ACTN</name>
<dbReference type="RefSeq" id="WP_184932932.1">
    <property type="nucleotide sequence ID" value="NZ_JACHJY010000014.1"/>
</dbReference>
<dbReference type="InterPro" id="IPR011749">
    <property type="entry name" value="CHP02243"/>
</dbReference>
<comment type="caution">
    <text evidence="1">The sequence shown here is derived from an EMBL/GenBank/DDBJ whole genome shotgun (WGS) entry which is preliminary data.</text>
</comment>
<dbReference type="NCBIfam" id="TIGR02243">
    <property type="entry name" value="putative baseplate assembly protein"/>
    <property type="match status" value="1"/>
</dbReference>
<gene>
    <name evidence="1" type="ORF">GGE06_007694</name>
</gene>
<reference evidence="1 2" key="1">
    <citation type="submission" date="2020-08" db="EMBL/GenBank/DDBJ databases">
        <title>Genomic Encyclopedia of Type Strains, Phase III (KMG-III): the genomes of soil and plant-associated and newly described type strains.</title>
        <authorList>
            <person name="Whitman W."/>
        </authorList>
    </citation>
    <scope>NUCLEOTIDE SEQUENCE [LARGE SCALE GENOMIC DNA]</scope>
    <source>
        <strain evidence="1 2">SFB5A</strain>
    </source>
</reference>
<dbReference type="AlphaFoldDB" id="A0A7W7U7X3"/>
<accession>A0A7W7U7X3</accession>
<evidence type="ECO:0000313" key="2">
    <source>
        <dbReference type="Proteomes" id="UP000582643"/>
    </source>
</evidence>
<proteinExistence type="predicted"/>
<organism evidence="1 2">
    <name type="scientific">Streptomyces nymphaeiformis</name>
    <dbReference type="NCBI Taxonomy" id="2663842"/>
    <lineage>
        <taxon>Bacteria</taxon>
        <taxon>Bacillati</taxon>
        <taxon>Actinomycetota</taxon>
        <taxon>Actinomycetes</taxon>
        <taxon>Kitasatosporales</taxon>
        <taxon>Streptomycetaceae</taxon>
        <taxon>Streptomyces</taxon>
    </lineage>
</organism>
<protein>
    <submittedName>
        <fullName evidence="1">Putative phage baseplate assembly protein</fullName>
    </submittedName>
</protein>
<dbReference type="Proteomes" id="UP000582643">
    <property type="component" value="Unassembled WGS sequence"/>
</dbReference>